<dbReference type="AlphaFoldDB" id="V6IW25"/>
<name>V6IW25_9BACL</name>
<dbReference type="EMBL" id="AWTC01000019">
    <property type="protein sequence ID" value="EST10711.1"/>
    <property type="molecule type" value="Genomic_DNA"/>
</dbReference>
<keyword evidence="2" id="KW-1185">Reference proteome</keyword>
<comment type="caution">
    <text evidence="1">The sequence shown here is derived from an EMBL/GenBank/DDBJ whole genome shotgun (WGS) entry which is preliminary data.</text>
</comment>
<evidence type="ECO:0000313" key="2">
    <source>
        <dbReference type="Proteomes" id="UP000018296"/>
    </source>
</evidence>
<dbReference type="Proteomes" id="UP000018296">
    <property type="component" value="Unassembled WGS sequence"/>
</dbReference>
<accession>V6IW25</accession>
<protein>
    <submittedName>
        <fullName evidence="1">Uncharacterized protein</fullName>
    </submittedName>
</protein>
<organism evidence="1 2">
    <name type="scientific">Sporolactobacillus laevolacticus DSM 442</name>
    <dbReference type="NCBI Taxonomy" id="1395513"/>
    <lineage>
        <taxon>Bacteria</taxon>
        <taxon>Bacillati</taxon>
        <taxon>Bacillota</taxon>
        <taxon>Bacilli</taxon>
        <taxon>Bacillales</taxon>
        <taxon>Sporolactobacillaceae</taxon>
        <taxon>Sporolactobacillus</taxon>
    </lineage>
</organism>
<proteinExistence type="predicted"/>
<reference evidence="1 2" key="1">
    <citation type="journal article" date="2013" name="Genome Announc.">
        <title>Genome Sequence of Sporolactobacillus laevolacticus DSM442, an Efficient Polymer-Grade D-Lactate Producer from Agricultural Waste Cottonseed as a Nitrogen Source.</title>
        <authorList>
            <person name="Wang H."/>
            <person name="Wang L."/>
            <person name="Ju J."/>
            <person name="Yu B."/>
            <person name="Ma Y."/>
        </authorList>
    </citation>
    <scope>NUCLEOTIDE SEQUENCE [LARGE SCALE GENOMIC DNA]</scope>
    <source>
        <strain evidence="1 2">DSM 442</strain>
    </source>
</reference>
<evidence type="ECO:0000313" key="1">
    <source>
        <dbReference type="EMBL" id="EST10711.1"/>
    </source>
</evidence>
<gene>
    <name evidence="1" type="ORF">P343_15925</name>
</gene>
<sequence>MHDSHTDFLFDLLNFLTGFPMNHFNLVGQILAHVINSPIRFLVLDLYLKCHFS</sequence>